<feature type="region of interest" description="Disordered" evidence="1">
    <location>
        <begin position="412"/>
        <end position="437"/>
    </location>
</feature>
<feature type="compositionally biased region" description="Basic and acidic residues" evidence="1">
    <location>
        <begin position="848"/>
        <end position="858"/>
    </location>
</feature>
<keyword evidence="3" id="KW-1185">Reference proteome</keyword>
<feature type="compositionally biased region" description="Acidic residues" evidence="1">
    <location>
        <begin position="1091"/>
        <end position="1102"/>
    </location>
</feature>
<reference evidence="2" key="1">
    <citation type="submission" date="2020-06" db="EMBL/GenBank/DDBJ databases">
        <authorList>
            <consortium name="Plant Systems Biology data submission"/>
        </authorList>
    </citation>
    <scope>NUCLEOTIDE SEQUENCE</scope>
    <source>
        <strain evidence="2">D6</strain>
    </source>
</reference>
<feature type="compositionally biased region" description="Low complexity" evidence="1">
    <location>
        <begin position="1806"/>
        <end position="1820"/>
    </location>
</feature>
<feature type="compositionally biased region" description="Basic and acidic residues" evidence="1">
    <location>
        <begin position="949"/>
        <end position="987"/>
    </location>
</feature>
<feature type="region of interest" description="Disordered" evidence="1">
    <location>
        <begin position="1396"/>
        <end position="1928"/>
    </location>
</feature>
<name>A0A9N8ECX0_9STRA</name>
<feature type="compositionally biased region" description="Basic residues" evidence="1">
    <location>
        <begin position="68"/>
        <end position="85"/>
    </location>
</feature>
<protein>
    <submittedName>
        <fullName evidence="2">Uncharacterized protein</fullName>
    </submittedName>
</protein>
<feature type="compositionally biased region" description="Basic and acidic residues" evidence="1">
    <location>
        <begin position="557"/>
        <end position="576"/>
    </location>
</feature>
<feature type="compositionally biased region" description="Low complexity" evidence="1">
    <location>
        <begin position="1611"/>
        <end position="1627"/>
    </location>
</feature>
<feature type="region of interest" description="Disordered" evidence="1">
    <location>
        <begin position="1290"/>
        <end position="1340"/>
    </location>
</feature>
<feature type="compositionally biased region" description="Polar residues" evidence="1">
    <location>
        <begin position="36"/>
        <end position="53"/>
    </location>
</feature>
<feature type="region of interest" description="Disordered" evidence="1">
    <location>
        <begin position="831"/>
        <end position="882"/>
    </location>
</feature>
<feature type="compositionally biased region" description="Basic residues" evidence="1">
    <location>
        <begin position="1896"/>
        <end position="1916"/>
    </location>
</feature>
<feature type="compositionally biased region" description="Low complexity" evidence="1">
    <location>
        <begin position="86"/>
        <end position="109"/>
    </location>
</feature>
<feature type="region of interest" description="Disordered" evidence="1">
    <location>
        <begin position="314"/>
        <end position="335"/>
    </location>
</feature>
<feature type="region of interest" description="Disordered" evidence="1">
    <location>
        <begin position="467"/>
        <end position="629"/>
    </location>
</feature>
<dbReference type="Proteomes" id="UP001153069">
    <property type="component" value="Unassembled WGS sequence"/>
</dbReference>
<feature type="compositionally biased region" description="Polar residues" evidence="1">
    <location>
        <begin position="1843"/>
        <end position="1854"/>
    </location>
</feature>
<feature type="region of interest" description="Disordered" evidence="1">
    <location>
        <begin position="26"/>
        <end position="169"/>
    </location>
</feature>
<feature type="compositionally biased region" description="Basic and acidic residues" evidence="1">
    <location>
        <begin position="996"/>
        <end position="1007"/>
    </location>
</feature>
<feature type="compositionally biased region" description="Basic and acidic residues" evidence="1">
    <location>
        <begin position="535"/>
        <end position="544"/>
    </location>
</feature>
<feature type="compositionally biased region" description="Basic residues" evidence="1">
    <location>
        <begin position="372"/>
        <end position="396"/>
    </location>
</feature>
<proteinExistence type="predicted"/>
<sequence>MSQRGYSPRRYGRSEHAPIVIDMVDYGGDDFADDFTYSSSHYSSPRPTTSIHSSPRHSGAGGVIGSHHSPRHAAGARHGSPRHSRQGSPRHSSGGSPHHTSTSNHASPRQPAPSPQPNLSASPSNQSSPRQAVRVHNFAQRRSFMMGGFDRPEEFPHQHPQPQQQDVEPNRVYRVENNEDPPVDYDDYPIDTTLNDGMAENEYRQSPGRSRNFQLLDEVDTRDRPVHSARGRTGGLSRPSTLSKKHHEQLLDDSPIYGSSFGTSSSRLDSRSLMETTSTRHVQGATIPVFNRMKRPEESVFTFDSAPDNDMHTVPGVINRPRSDGGGTVVPPDSTRESMSVAQASEKKVFYFDIDDLSQRLLNSGDQDLSRRLRKKKAKNARSRISRNRARRKSKKSVFNLELDSSATSMLQGNDNTVISTPDLVGASRDSSKGYGRFDSRSATSALYVDTSADIDEFATTKDPNPAAIRSVVSSPTRDESSIPIRRNPSVGSPPAEQQTGTLSPDATMEQDGESITQEKGKSSAVLGAANARESSTRSRRETAKQTSPRHLVANNHEQRQRENPLAEKRSSKNHENSTGSVGGAELKGPSPKQSNRINSPSSTKGAEPEADASTHKINRGPADSEVRVTKVYDDINDRLDHIVKRENDAENRQRAIRAVFEEVQQHVADLRKHKQHGLKGDSEDQREGFVDLVSVADSKPKRTDEGDDQVIKRLNESSDNEDILGKLDKHHGNRGPYRQEFRPKVRSPTIEDMVSPAIAPIAPPSPIAPLIPIAVAVSPTKKPSASSVQPAPLPIKSGSNEVIDVDGQNVVPNLSAIKSQEVMREEVMREGEMNDVGEGDQEVQVIDLEKKGDEKNESMPGTKNGHGHRPSGYLSSDHSCDDEVVVQQQSIDAEDPEGTTDVVYIIEEDDGKSVVHVEDNTMLDPEPDPKIFVTDVEPNDPCDPSDTETLKDETTSTKESRRIEATRTDGPRRDAPHMEIPRKDAFVESPTNHILQDELKSTESRGNEILNCLDDEEDKGPVALGRPDIEQNDHEDRLEPDGSRLEVEDAKEAEHSDGDTFASLEELPSGTRVGAVNSPKSATSPKLEEAVLDDSDTDDGANLDIDREFERVVPLDKDDAPVNYSIKIDETLDRVARQNELEKQEMQQGKKLREEQTKASGRNTPRLERLERQSRDSTPKRSSPNRLSRKDEDDKANALLDNLSNGSLFSSDHEEPPRPRSNTPRADKSNSEKGGNFNPNFVDLEDEDDEEIEITTDNKRNLKKKQSTENGVVSLDYDFNLAISAASKSSSSASDLQEFPMSDQHGDGDGDGDGDNYGSGSSNVSSDISESTSGSVTDSSYDSFISIVETEDESDLEFFDEEGGFAENFMSNLVSSTFGWIEKKQEQLVCGFKSGDFDGPSLLRESMTRQKKSEAEEKSKTSKAMKSLRNAVASKYAREGPALSTTPSASVPASGEKKKSSHGKKTSRRAETALEFVEERHKRGKRAETPPNKKSPSSPGVDGEEQHHRNTEKSRKKSSDTVEKPERLKQHVADSRKKSLVDDRKESDSDMSAQAKVLPVSDEKKKATQKKASGNTQHDETVIATLKTTGTARTASSSKKSETKGSPSKNSRNPTKPSSRSTPSSSQYNFDFLSSEDEENVQDAAVKPSVPDPKRAEKEVKKTKTKKADINEDGRKKKPASTSKPIDGEKAASKNIVVNPVNEHKDSNVSSPSLLVSDQIKGKSKRSSSKQAIKARSKSPSPPRSHGTHDDKAPHISTNEAKGSLSPPRPATRSPSPRRAKSPIPSNGPQPERETGGLVDKSSKRVSSSKVSSTKQSTKATKKASKREKISSSKDSSSKVSQTTASKRTNSTRASRKSRANGRALSPAVERRDESDSDGDSANNMTEEERERARKERRRAAALKRRRKLRERRRAKLEQNLTDDTFG</sequence>
<feature type="region of interest" description="Disordered" evidence="1">
    <location>
        <begin position="222"/>
        <end position="247"/>
    </location>
</feature>
<feature type="compositionally biased region" description="Low complexity" evidence="1">
    <location>
        <begin position="1317"/>
        <end position="1340"/>
    </location>
</feature>
<feature type="region of interest" description="Disordered" evidence="1">
    <location>
        <begin position="920"/>
        <end position="1108"/>
    </location>
</feature>
<feature type="compositionally biased region" description="Polar residues" evidence="1">
    <location>
        <begin position="118"/>
        <end position="130"/>
    </location>
</feature>
<feature type="compositionally biased region" description="Basic and acidic residues" evidence="1">
    <location>
        <begin position="1653"/>
        <end position="1676"/>
    </location>
</feature>
<evidence type="ECO:0000313" key="3">
    <source>
        <dbReference type="Proteomes" id="UP001153069"/>
    </source>
</evidence>
<feature type="compositionally biased region" description="Basic and acidic residues" evidence="1">
    <location>
        <begin position="1407"/>
        <end position="1421"/>
    </location>
</feature>
<feature type="compositionally biased region" description="Polar residues" evidence="1">
    <location>
        <begin position="1587"/>
        <end position="1610"/>
    </location>
</feature>
<accession>A0A9N8ECX0</accession>
<feature type="compositionally biased region" description="Basic and acidic residues" evidence="1">
    <location>
        <begin position="1505"/>
        <end position="1549"/>
    </location>
</feature>
<feature type="region of interest" description="Disordered" evidence="1">
    <location>
        <begin position="368"/>
        <end position="399"/>
    </location>
</feature>
<feature type="compositionally biased region" description="Basic and acidic residues" evidence="1">
    <location>
        <begin position="1028"/>
        <end position="1059"/>
    </location>
</feature>
<feature type="compositionally biased region" description="Basic and acidic residues" evidence="1">
    <location>
        <begin position="1166"/>
        <end position="1180"/>
    </location>
</feature>
<feature type="compositionally biased region" description="Polar residues" evidence="1">
    <location>
        <begin position="592"/>
        <end position="605"/>
    </location>
</feature>
<feature type="compositionally biased region" description="Basic and acidic residues" evidence="1">
    <location>
        <begin position="1469"/>
        <end position="1482"/>
    </location>
</feature>
<evidence type="ECO:0000256" key="1">
    <source>
        <dbReference type="SAM" id="MobiDB-lite"/>
    </source>
</evidence>
<feature type="region of interest" description="Disordered" evidence="1">
    <location>
        <begin position="1139"/>
        <end position="1270"/>
    </location>
</feature>
<gene>
    <name evidence="2" type="ORF">SEMRO_817_G206810.1</name>
</gene>
<feature type="compositionally biased region" description="Acidic residues" evidence="1">
    <location>
        <begin position="1244"/>
        <end position="1255"/>
    </location>
</feature>
<feature type="compositionally biased region" description="Acidic residues" evidence="1">
    <location>
        <begin position="938"/>
        <end position="947"/>
    </location>
</feature>
<feature type="compositionally biased region" description="Polar residues" evidence="1">
    <location>
        <begin position="496"/>
        <end position="505"/>
    </location>
</feature>
<dbReference type="EMBL" id="CAICTM010000816">
    <property type="protein sequence ID" value="CAB9516946.1"/>
    <property type="molecule type" value="Genomic_DNA"/>
</dbReference>
<organism evidence="2 3">
    <name type="scientific">Seminavis robusta</name>
    <dbReference type="NCBI Taxonomy" id="568900"/>
    <lineage>
        <taxon>Eukaryota</taxon>
        <taxon>Sar</taxon>
        <taxon>Stramenopiles</taxon>
        <taxon>Ochrophyta</taxon>
        <taxon>Bacillariophyta</taxon>
        <taxon>Bacillariophyceae</taxon>
        <taxon>Bacillariophycidae</taxon>
        <taxon>Naviculales</taxon>
        <taxon>Naviculaceae</taxon>
        <taxon>Seminavis</taxon>
    </lineage>
</organism>
<evidence type="ECO:0000313" key="2">
    <source>
        <dbReference type="EMBL" id="CAB9516946.1"/>
    </source>
</evidence>
<feature type="compositionally biased region" description="Basic residues" evidence="1">
    <location>
        <begin position="1723"/>
        <end position="1738"/>
    </location>
</feature>
<feature type="region of interest" description="Disordered" evidence="1">
    <location>
        <begin position="717"/>
        <end position="741"/>
    </location>
</feature>
<comment type="caution">
    <text evidence="2">The sequence shown here is derived from an EMBL/GenBank/DDBJ whole genome shotgun (WGS) entry which is preliminary data.</text>
</comment>